<proteinExistence type="predicted"/>
<keyword evidence="2" id="KW-1185">Reference proteome</keyword>
<dbReference type="OrthoDB" id="46159at2759"/>
<dbReference type="InterPro" id="IPR011989">
    <property type="entry name" value="ARM-like"/>
</dbReference>
<evidence type="ECO:0000313" key="2">
    <source>
        <dbReference type="Proteomes" id="UP000193642"/>
    </source>
</evidence>
<dbReference type="SUPFAM" id="SSF48371">
    <property type="entry name" value="ARM repeat"/>
    <property type="match status" value="1"/>
</dbReference>
<reference evidence="1 2" key="1">
    <citation type="submission" date="2016-07" db="EMBL/GenBank/DDBJ databases">
        <title>Pervasive Adenine N6-methylation of Active Genes in Fungi.</title>
        <authorList>
            <consortium name="DOE Joint Genome Institute"/>
            <person name="Mondo S.J."/>
            <person name="Dannebaum R.O."/>
            <person name="Kuo R.C."/>
            <person name="Labutti K."/>
            <person name="Haridas S."/>
            <person name="Kuo A."/>
            <person name="Salamov A."/>
            <person name="Ahrendt S.R."/>
            <person name="Lipzen A."/>
            <person name="Sullivan W."/>
            <person name="Andreopoulos W.B."/>
            <person name="Clum A."/>
            <person name="Lindquist E."/>
            <person name="Daum C."/>
            <person name="Ramamoorthy G.K."/>
            <person name="Gryganskyi A."/>
            <person name="Culley D."/>
            <person name="Magnuson J.K."/>
            <person name="James T.Y."/>
            <person name="O'Malley M.A."/>
            <person name="Stajich J.E."/>
            <person name="Spatafora J.W."/>
            <person name="Visel A."/>
            <person name="Grigoriev I.V."/>
        </authorList>
    </citation>
    <scope>NUCLEOTIDE SEQUENCE [LARGE SCALE GENOMIC DNA]</scope>
    <source>
        <strain evidence="1 2">JEL800</strain>
    </source>
</reference>
<evidence type="ECO:0008006" key="3">
    <source>
        <dbReference type="Google" id="ProtNLM"/>
    </source>
</evidence>
<dbReference type="AlphaFoldDB" id="A0A1Y2BAJ1"/>
<dbReference type="InterPro" id="IPR016024">
    <property type="entry name" value="ARM-type_fold"/>
</dbReference>
<dbReference type="EMBL" id="MCGO01000076">
    <property type="protein sequence ID" value="ORY31487.1"/>
    <property type="molecule type" value="Genomic_DNA"/>
</dbReference>
<dbReference type="Gene3D" id="1.25.10.10">
    <property type="entry name" value="Leucine-rich Repeat Variant"/>
    <property type="match status" value="1"/>
</dbReference>
<gene>
    <name evidence="1" type="ORF">BCR33DRAFT_792098</name>
</gene>
<accession>A0A1Y2BAJ1</accession>
<evidence type="ECO:0000313" key="1">
    <source>
        <dbReference type="EMBL" id="ORY31487.1"/>
    </source>
</evidence>
<protein>
    <recommendedName>
        <fullName evidence="3">CLASP N-terminal domain-containing protein</fullName>
    </recommendedName>
</protein>
<dbReference type="Proteomes" id="UP000193642">
    <property type="component" value="Unassembled WGS sequence"/>
</dbReference>
<comment type="caution">
    <text evidence="1">The sequence shown here is derived from an EMBL/GenBank/DDBJ whole genome shotgun (WGS) entry which is preliminary data.</text>
</comment>
<organism evidence="1 2">
    <name type="scientific">Rhizoclosmatium globosum</name>
    <dbReference type="NCBI Taxonomy" id="329046"/>
    <lineage>
        <taxon>Eukaryota</taxon>
        <taxon>Fungi</taxon>
        <taxon>Fungi incertae sedis</taxon>
        <taxon>Chytridiomycota</taxon>
        <taxon>Chytridiomycota incertae sedis</taxon>
        <taxon>Chytridiomycetes</taxon>
        <taxon>Chytridiales</taxon>
        <taxon>Chytriomycetaceae</taxon>
        <taxon>Rhizoclosmatium</taxon>
    </lineage>
</organism>
<dbReference type="STRING" id="329046.A0A1Y2BAJ1"/>
<sequence>MDSSVALVSAAFSKPEDESTWTPMDRALSAFTVAIERSSVAGVTDAMKRIKGPITQSLFSPRSALQKTAILLLVGAAKFLQGLFATQGFASEHLPSLLMLCAKASVVMVRLASTAIEDIVTACSSASSPAALLPFASVCLAELRKGAKVSKPLRIVAVDSVKCVVEGLRNNDGNSRAWRMDTGLLEVVQEVIRLAISDSASEVRDSGRHLFTEYSQLYSEDRIQKFATTLSPQHIKSLNIKPPTQQPRNATEINRAKVQFGESKQQEFQRLQLKKVEAIATQDLATNHLSLPTSAIDRSRLAFIQSDSGRRVIPRKSIDDNMYNSFQPESSLDFETPPNFVDDFDGESILAGVSEGVLGVIEYCIELPEAEEQTVDDSQDIEESNDSEIQKLLAEIEQIENQRNFSPESEPEMNKEVVISEPISSSNQVGEELVVVVVTPSPQSAEPEPDEIVVIRASNGSISPAATPTPSMDEISGDIVTTLDVKYTMTLGEEVAAAEASKSYSAPIDMIPTSAFDGNSPVEVITPDSVVEAPRPDSSVETLLDSPDAESQGIFVVENDEAIIQESHENDEVACTVADMTLLTEEKVDESNVVQFQALSSTGVVETLTVTVVDEVEPWDVAVTTEGPSTAEDTRIALTKQKDEKILSEIVVEVSVDSDSQHDASSIRSIFTNSTTLVNNVPRTSFVFFAQESFIASSNCKDQFITRVIIDKLNICRDAECSKTSDHCISSHVSICA</sequence>
<name>A0A1Y2BAJ1_9FUNG</name>